<gene>
    <name evidence="1" type="ORF">GEV33_013134</name>
</gene>
<comment type="caution">
    <text evidence="1">The sequence shown here is derived from an EMBL/GenBank/DDBJ whole genome shotgun (WGS) entry which is preliminary data.</text>
</comment>
<proteinExistence type="predicted"/>
<organism evidence="1 2">
    <name type="scientific">Tenebrio molitor</name>
    <name type="common">Yellow mealworm beetle</name>
    <dbReference type="NCBI Taxonomy" id="7067"/>
    <lineage>
        <taxon>Eukaryota</taxon>
        <taxon>Metazoa</taxon>
        <taxon>Ecdysozoa</taxon>
        <taxon>Arthropoda</taxon>
        <taxon>Hexapoda</taxon>
        <taxon>Insecta</taxon>
        <taxon>Pterygota</taxon>
        <taxon>Neoptera</taxon>
        <taxon>Endopterygota</taxon>
        <taxon>Coleoptera</taxon>
        <taxon>Polyphaga</taxon>
        <taxon>Cucujiformia</taxon>
        <taxon>Tenebrionidae</taxon>
        <taxon>Tenebrio</taxon>
    </lineage>
</organism>
<dbReference type="Proteomes" id="UP000719412">
    <property type="component" value="Unassembled WGS sequence"/>
</dbReference>
<dbReference type="EMBL" id="JABDTM020028000">
    <property type="protein sequence ID" value="KAH0809657.1"/>
    <property type="molecule type" value="Genomic_DNA"/>
</dbReference>
<reference evidence="1" key="2">
    <citation type="submission" date="2021-08" db="EMBL/GenBank/DDBJ databases">
        <authorList>
            <person name="Eriksson T."/>
        </authorList>
    </citation>
    <scope>NUCLEOTIDE SEQUENCE</scope>
    <source>
        <strain evidence="1">Stoneville</strain>
        <tissue evidence="1">Whole head</tissue>
    </source>
</reference>
<reference evidence="1" key="1">
    <citation type="journal article" date="2020" name="J Insects Food Feed">
        <title>The yellow mealworm (Tenebrio molitor) genome: a resource for the emerging insects as food and feed industry.</title>
        <authorList>
            <person name="Eriksson T."/>
            <person name="Andere A."/>
            <person name="Kelstrup H."/>
            <person name="Emery V."/>
            <person name="Picard C."/>
        </authorList>
    </citation>
    <scope>NUCLEOTIDE SEQUENCE</scope>
    <source>
        <strain evidence="1">Stoneville</strain>
        <tissue evidence="1">Whole head</tissue>
    </source>
</reference>
<accession>A0A8J6H927</accession>
<name>A0A8J6H927_TENMO</name>
<evidence type="ECO:0000313" key="1">
    <source>
        <dbReference type="EMBL" id="KAH0809657.1"/>
    </source>
</evidence>
<keyword evidence="2" id="KW-1185">Reference proteome</keyword>
<dbReference type="AlphaFoldDB" id="A0A8J6H927"/>
<evidence type="ECO:0000313" key="2">
    <source>
        <dbReference type="Proteomes" id="UP000719412"/>
    </source>
</evidence>
<sequence>MMRNGELLCDERYIVQRIEDNCRRRTGLTNIIDSLRSQRCLQSDSPLDDLSHLRRGHLQHTPRHPHVECAATNDTVDSCDSCHLSTVDVSYFCGESARGCPITLSQSPNEAIHRVYVIASAPKLKVIYRRRRGCERGQEAPEMDMSRLRLSCSRCMNDGRHATTGSLDRKRALCLFKLFVRGGSTRKGERPKTSVRRDFICGGGIGNMLGANKVEVR</sequence>
<protein>
    <submittedName>
        <fullName evidence="1">Uncharacterized protein</fullName>
    </submittedName>
</protein>